<dbReference type="InterPro" id="IPR006293">
    <property type="entry name" value="DNA_helicase_ATP-dep_RecQ_bac"/>
</dbReference>
<dbReference type="GO" id="GO:0006281">
    <property type="term" value="P:DNA repair"/>
    <property type="evidence" value="ECO:0007669"/>
    <property type="project" value="UniProtKB-KW"/>
</dbReference>
<dbReference type="eggNOG" id="COG0514">
    <property type="taxonomic scope" value="Bacteria"/>
</dbReference>
<feature type="domain" description="Helicase ATP-binding" evidence="18">
    <location>
        <begin position="26"/>
        <end position="194"/>
    </location>
</feature>
<keyword evidence="8 20" id="KW-0347">Helicase</keyword>
<evidence type="ECO:0000256" key="10">
    <source>
        <dbReference type="ARBA" id="ARBA00022840"/>
    </source>
</evidence>
<proteinExistence type="inferred from homology"/>
<keyword evidence="6" id="KW-0227">DNA damage</keyword>
<dbReference type="GO" id="GO:0005524">
    <property type="term" value="F:ATP binding"/>
    <property type="evidence" value="ECO:0007669"/>
    <property type="project" value="UniProtKB-KW"/>
</dbReference>
<keyword evidence="10" id="KW-0067">ATP-binding</keyword>
<dbReference type="Pfam" id="PF16124">
    <property type="entry name" value="RecQ_Zn_bind"/>
    <property type="match status" value="1"/>
</dbReference>
<evidence type="ECO:0000259" key="19">
    <source>
        <dbReference type="PROSITE" id="PS51194"/>
    </source>
</evidence>
<dbReference type="PROSITE" id="PS51192">
    <property type="entry name" value="HELICASE_ATP_BIND_1"/>
    <property type="match status" value="1"/>
</dbReference>
<dbReference type="InterPro" id="IPR036388">
    <property type="entry name" value="WH-like_DNA-bd_sf"/>
</dbReference>
<dbReference type="RefSeq" id="WP_034876932.1">
    <property type="nucleotide sequence ID" value="NZ_JOKG01000003.1"/>
</dbReference>
<comment type="similarity">
    <text evidence="3">Belongs to the helicase family. RecQ subfamily.</text>
</comment>
<protein>
    <recommendedName>
        <fullName evidence="16">DNA helicase RecQ</fullName>
        <ecNumber evidence="16">5.6.2.4</ecNumber>
    </recommendedName>
</protein>
<evidence type="ECO:0000256" key="11">
    <source>
        <dbReference type="ARBA" id="ARBA00023125"/>
    </source>
</evidence>
<keyword evidence="11" id="KW-0238">DNA-binding</keyword>
<dbReference type="GO" id="GO:0030894">
    <property type="term" value="C:replisome"/>
    <property type="evidence" value="ECO:0007669"/>
    <property type="project" value="TreeGrafter"/>
</dbReference>
<evidence type="ECO:0000256" key="9">
    <source>
        <dbReference type="ARBA" id="ARBA00022833"/>
    </source>
</evidence>
<dbReference type="Pfam" id="PF09382">
    <property type="entry name" value="RQC"/>
    <property type="match status" value="1"/>
</dbReference>
<sequence length="606" mass="69105">MTDSVLEILHNTFGYESFRGFQEDVIKTVVQGLDALVLMPTGGGKSLCYQVPALALAGTTVVVSPLIALMEDQISSLKQLGIRAESLNSGTPYPEQQRIEQELLTGHLDLLYVAPERLLTESMQRLLDQVKLALFAIDEAHCVSQWGHDFRPEYLQLCRLKYRYPGIPRIALTATADRRTRKEIVERLELDNARVFVDSFNRSNIFYRISQKKQGKQQLLRFLQKEHPEDSGIVYCLSRKRVEDTARWLNEQGRAALPYHAGMSNEDRSRNQQRFLKEDGLIIVATVAFGMGIDKPDVRFVAHLDLPKSIEAYYQETGRAGRDGLPATAWMVYGLQDVVLLRQIQAGSNASQDIQRVEQQKLDAMLSLCEVTSCRRQVLLNYFDEPMDEKCGHCDLCLEPVETWDGTEAARKALSCVYRTGQLFGVSHLVDVLMGKETAKVNQFGHQHTSTYGIGKDYKQTEWRSIYRQLVARGYINVDVEGYGSLKLNERCRPLLKGDERILLRQDRYEHATTKTSKPVEKGRVMVAEEDKPLWDALRTLRREMAEKQGVPAYIIFNDKTLFEMLIHKPCDLEAMSHISGVGQYKLEQYGQQFVELISQLVRESV</sequence>
<dbReference type="FunFam" id="3.40.50.300:FF:000296">
    <property type="entry name" value="ATP-dependent DNA helicase RecQ"/>
    <property type="match status" value="1"/>
</dbReference>
<evidence type="ECO:0000256" key="12">
    <source>
        <dbReference type="ARBA" id="ARBA00023172"/>
    </source>
</evidence>
<dbReference type="Gene3D" id="3.40.50.300">
    <property type="entry name" value="P-loop containing nucleotide triphosphate hydrolases"/>
    <property type="match status" value="2"/>
</dbReference>
<dbReference type="GO" id="GO:0043590">
    <property type="term" value="C:bacterial nucleoid"/>
    <property type="evidence" value="ECO:0007669"/>
    <property type="project" value="TreeGrafter"/>
</dbReference>
<keyword evidence="13" id="KW-0234">DNA repair</keyword>
<dbReference type="InterPro" id="IPR044876">
    <property type="entry name" value="HRDC_dom_sf"/>
</dbReference>
<dbReference type="SUPFAM" id="SSF52540">
    <property type="entry name" value="P-loop containing nucleoside triphosphate hydrolases"/>
    <property type="match status" value="2"/>
</dbReference>
<dbReference type="GO" id="GO:0005737">
    <property type="term" value="C:cytoplasm"/>
    <property type="evidence" value="ECO:0007669"/>
    <property type="project" value="TreeGrafter"/>
</dbReference>
<dbReference type="GO" id="GO:0009378">
    <property type="term" value="F:four-way junction helicase activity"/>
    <property type="evidence" value="ECO:0007669"/>
    <property type="project" value="TreeGrafter"/>
</dbReference>
<evidence type="ECO:0000313" key="21">
    <source>
        <dbReference type="Proteomes" id="UP000028006"/>
    </source>
</evidence>
<evidence type="ECO:0000256" key="16">
    <source>
        <dbReference type="NCBIfam" id="TIGR01389"/>
    </source>
</evidence>
<keyword evidence="12" id="KW-0233">DNA recombination</keyword>
<dbReference type="Gene3D" id="1.10.150.80">
    <property type="entry name" value="HRDC domain"/>
    <property type="match status" value="1"/>
</dbReference>
<dbReference type="PANTHER" id="PTHR13710:SF105">
    <property type="entry name" value="ATP-DEPENDENT DNA HELICASE Q1"/>
    <property type="match status" value="1"/>
</dbReference>
<feature type="domain" description="HRDC" evidence="17">
    <location>
        <begin position="528"/>
        <end position="606"/>
    </location>
</feature>
<dbReference type="PROSITE" id="PS50967">
    <property type="entry name" value="HRDC"/>
    <property type="match status" value="1"/>
</dbReference>
<evidence type="ECO:0000256" key="6">
    <source>
        <dbReference type="ARBA" id="ARBA00022763"/>
    </source>
</evidence>
<dbReference type="GO" id="GO:0003677">
    <property type="term" value="F:DNA binding"/>
    <property type="evidence" value="ECO:0007669"/>
    <property type="project" value="UniProtKB-KW"/>
</dbReference>
<comment type="cofactor">
    <cofactor evidence="2">
        <name>Zn(2+)</name>
        <dbReference type="ChEBI" id="CHEBI:29105"/>
    </cofactor>
</comment>
<dbReference type="GO" id="GO:0043138">
    <property type="term" value="F:3'-5' DNA helicase activity"/>
    <property type="evidence" value="ECO:0007669"/>
    <property type="project" value="UniProtKB-EC"/>
</dbReference>
<dbReference type="InterPro" id="IPR010997">
    <property type="entry name" value="HRDC-like_sf"/>
</dbReference>
<organism evidence="20 21">
    <name type="scientific">Endozoicomonas montiporae</name>
    <dbReference type="NCBI Taxonomy" id="1027273"/>
    <lineage>
        <taxon>Bacteria</taxon>
        <taxon>Pseudomonadati</taxon>
        <taxon>Pseudomonadota</taxon>
        <taxon>Gammaproteobacteria</taxon>
        <taxon>Oceanospirillales</taxon>
        <taxon>Endozoicomonadaceae</taxon>
        <taxon>Endozoicomonas</taxon>
    </lineage>
</organism>
<dbReference type="CDD" id="cd18794">
    <property type="entry name" value="SF2_C_RecQ"/>
    <property type="match status" value="1"/>
</dbReference>
<dbReference type="InterPro" id="IPR032284">
    <property type="entry name" value="RecQ_Zn-bd"/>
</dbReference>
<comment type="catalytic activity">
    <reaction evidence="15">
        <text>Couples ATP hydrolysis with the unwinding of duplex DNA by translocating in the 3'-5' direction.</text>
        <dbReference type="EC" id="5.6.2.4"/>
    </reaction>
</comment>
<evidence type="ECO:0000313" key="20">
    <source>
        <dbReference type="EMBL" id="KEQ13775.1"/>
    </source>
</evidence>
<evidence type="ECO:0000256" key="14">
    <source>
        <dbReference type="ARBA" id="ARBA00023235"/>
    </source>
</evidence>
<dbReference type="Pfam" id="PF00271">
    <property type="entry name" value="Helicase_C"/>
    <property type="match status" value="1"/>
</dbReference>
<dbReference type="FunFam" id="3.40.50.300:FF:000156">
    <property type="entry name" value="ATP-dependent DNA helicase recQ"/>
    <property type="match status" value="1"/>
</dbReference>
<dbReference type="InterPro" id="IPR002121">
    <property type="entry name" value="HRDC_dom"/>
</dbReference>
<dbReference type="InterPro" id="IPR014001">
    <property type="entry name" value="Helicase_ATP-bd"/>
</dbReference>
<evidence type="ECO:0000256" key="13">
    <source>
        <dbReference type="ARBA" id="ARBA00023204"/>
    </source>
</evidence>
<evidence type="ECO:0000256" key="15">
    <source>
        <dbReference type="ARBA" id="ARBA00034617"/>
    </source>
</evidence>
<comment type="caution">
    <text evidence="20">The sequence shown here is derived from an EMBL/GenBank/DDBJ whole genome shotgun (WGS) entry which is preliminary data.</text>
</comment>
<dbReference type="CDD" id="cd17920">
    <property type="entry name" value="DEXHc_RecQ"/>
    <property type="match status" value="1"/>
</dbReference>
<dbReference type="InterPro" id="IPR001650">
    <property type="entry name" value="Helicase_C-like"/>
</dbReference>
<dbReference type="GO" id="GO:0006310">
    <property type="term" value="P:DNA recombination"/>
    <property type="evidence" value="ECO:0007669"/>
    <property type="project" value="UniProtKB-UniRule"/>
</dbReference>
<dbReference type="EC" id="5.6.2.4" evidence="16"/>
<dbReference type="GO" id="GO:0009432">
    <property type="term" value="P:SOS response"/>
    <property type="evidence" value="ECO:0007669"/>
    <property type="project" value="UniProtKB-UniRule"/>
</dbReference>
<reference evidence="20 21" key="1">
    <citation type="submission" date="2014-06" db="EMBL/GenBank/DDBJ databases">
        <title>Whole Genome Sequences of Three Symbiotic Endozoicomonas Bacteria.</title>
        <authorList>
            <person name="Neave M.J."/>
            <person name="Apprill A."/>
            <person name="Voolstra C.R."/>
        </authorList>
    </citation>
    <scope>NUCLEOTIDE SEQUENCE [LARGE SCALE GENOMIC DNA]</scope>
    <source>
        <strain evidence="20 21">LMG 24815</strain>
    </source>
</reference>
<evidence type="ECO:0000256" key="8">
    <source>
        <dbReference type="ARBA" id="ARBA00022806"/>
    </source>
</evidence>
<dbReference type="Pfam" id="PF00270">
    <property type="entry name" value="DEAD"/>
    <property type="match status" value="1"/>
</dbReference>
<accession>A0A081N5Q2</accession>
<dbReference type="InterPro" id="IPR004589">
    <property type="entry name" value="DNA_helicase_ATP-dep_RecQ"/>
</dbReference>
<dbReference type="Proteomes" id="UP000028006">
    <property type="component" value="Unassembled WGS sequence"/>
</dbReference>
<dbReference type="NCBIfam" id="TIGR01389">
    <property type="entry name" value="recQ"/>
    <property type="match status" value="1"/>
</dbReference>
<dbReference type="AlphaFoldDB" id="A0A081N5Q2"/>
<keyword evidence="14" id="KW-0413">Isomerase</keyword>
<comment type="cofactor">
    <cofactor evidence="1">
        <name>Mg(2+)</name>
        <dbReference type="ChEBI" id="CHEBI:18420"/>
    </cofactor>
</comment>
<gene>
    <name evidence="20" type="ORF">GZ77_15930</name>
</gene>
<dbReference type="NCBIfam" id="TIGR00614">
    <property type="entry name" value="recQ_fam"/>
    <property type="match status" value="1"/>
</dbReference>
<dbReference type="SMART" id="SM00341">
    <property type="entry name" value="HRDC"/>
    <property type="match status" value="1"/>
</dbReference>
<keyword evidence="21" id="KW-1185">Reference proteome</keyword>
<name>A0A081N5Q2_9GAMM</name>
<evidence type="ECO:0000256" key="4">
    <source>
        <dbReference type="ARBA" id="ARBA00022723"/>
    </source>
</evidence>
<dbReference type="GO" id="GO:0006260">
    <property type="term" value="P:DNA replication"/>
    <property type="evidence" value="ECO:0007669"/>
    <property type="project" value="InterPro"/>
</dbReference>
<dbReference type="InterPro" id="IPR011545">
    <property type="entry name" value="DEAD/DEAH_box_helicase_dom"/>
</dbReference>
<dbReference type="Gene3D" id="1.10.10.10">
    <property type="entry name" value="Winged helix-like DNA-binding domain superfamily/Winged helix DNA-binding domain"/>
    <property type="match status" value="1"/>
</dbReference>
<evidence type="ECO:0000259" key="17">
    <source>
        <dbReference type="PROSITE" id="PS50967"/>
    </source>
</evidence>
<keyword evidence="4" id="KW-0479">Metal-binding</keyword>
<evidence type="ECO:0000256" key="7">
    <source>
        <dbReference type="ARBA" id="ARBA00022801"/>
    </source>
</evidence>
<dbReference type="SMART" id="SM00490">
    <property type="entry name" value="HELICc"/>
    <property type="match status" value="1"/>
</dbReference>
<keyword evidence="5" id="KW-0547">Nucleotide-binding</keyword>
<evidence type="ECO:0000256" key="5">
    <source>
        <dbReference type="ARBA" id="ARBA00022741"/>
    </source>
</evidence>
<evidence type="ECO:0000256" key="1">
    <source>
        <dbReference type="ARBA" id="ARBA00001946"/>
    </source>
</evidence>
<dbReference type="SMART" id="SM00956">
    <property type="entry name" value="RQC"/>
    <property type="match status" value="1"/>
</dbReference>
<keyword evidence="7" id="KW-0378">Hydrolase</keyword>
<evidence type="ECO:0000256" key="3">
    <source>
        <dbReference type="ARBA" id="ARBA00005446"/>
    </source>
</evidence>
<keyword evidence="9" id="KW-0862">Zinc</keyword>
<dbReference type="PANTHER" id="PTHR13710">
    <property type="entry name" value="DNA HELICASE RECQ FAMILY MEMBER"/>
    <property type="match status" value="1"/>
</dbReference>
<dbReference type="SMART" id="SM00487">
    <property type="entry name" value="DEXDc"/>
    <property type="match status" value="1"/>
</dbReference>
<evidence type="ECO:0000256" key="2">
    <source>
        <dbReference type="ARBA" id="ARBA00001947"/>
    </source>
</evidence>
<dbReference type="SUPFAM" id="SSF47819">
    <property type="entry name" value="HRDC-like"/>
    <property type="match status" value="1"/>
</dbReference>
<dbReference type="EMBL" id="JOKG01000003">
    <property type="protein sequence ID" value="KEQ13775.1"/>
    <property type="molecule type" value="Genomic_DNA"/>
</dbReference>
<dbReference type="Pfam" id="PF00570">
    <property type="entry name" value="HRDC"/>
    <property type="match status" value="1"/>
</dbReference>
<feature type="domain" description="Helicase C-terminal" evidence="19">
    <location>
        <begin position="215"/>
        <end position="365"/>
    </location>
</feature>
<dbReference type="InterPro" id="IPR027417">
    <property type="entry name" value="P-loop_NTPase"/>
</dbReference>
<evidence type="ECO:0000259" key="18">
    <source>
        <dbReference type="PROSITE" id="PS51192"/>
    </source>
</evidence>
<dbReference type="PROSITE" id="PS51194">
    <property type="entry name" value="HELICASE_CTER"/>
    <property type="match status" value="1"/>
</dbReference>
<dbReference type="InterPro" id="IPR018982">
    <property type="entry name" value="RQC_domain"/>
</dbReference>
<dbReference type="GO" id="GO:0046872">
    <property type="term" value="F:metal ion binding"/>
    <property type="evidence" value="ECO:0007669"/>
    <property type="project" value="UniProtKB-KW"/>
</dbReference>
<dbReference type="FunFam" id="1.10.10.10:FF:000175">
    <property type="entry name" value="ATP-dependent DNA helicase RecQ"/>
    <property type="match status" value="1"/>
</dbReference>
<dbReference type="GO" id="GO:0016787">
    <property type="term" value="F:hydrolase activity"/>
    <property type="evidence" value="ECO:0007669"/>
    <property type="project" value="UniProtKB-KW"/>
</dbReference>